<gene>
    <name evidence="2" type="ORF">BGZ70_006783</name>
</gene>
<reference evidence="2" key="1">
    <citation type="journal article" date="2020" name="Fungal Divers.">
        <title>Resolving the Mortierellaceae phylogeny through synthesis of multi-gene phylogenetics and phylogenomics.</title>
        <authorList>
            <person name="Vandepol N."/>
            <person name="Liber J."/>
            <person name="Desiro A."/>
            <person name="Na H."/>
            <person name="Kennedy M."/>
            <person name="Barry K."/>
            <person name="Grigoriev I.V."/>
            <person name="Miller A.N."/>
            <person name="O'Donnell K."/>
            <person name="Stajich J.E."/>
            <person name="Bonito G."/>
        </authorList>
    </citation>
    <scope>NUCLEOTIDE SEQUENCE</scope>
    <source>
        <strain evidence="2">CK1249</strain>
    </source>
</reference>
<evidence type="ECO:0000256" key="1">
    <source>
        <dbReference type="SAM" id="MobiDB-lite"/>
    </source>
</evidence>
<feature type="compositionally biased region" description="Basic and acidic residues" evidence="1">
    <location>
        <begin position="13"/>
        <end position="25"/>
    </location>
</feature>
<dbReference type="EMBL" id="JAAAHY010003915">
    <property type="protein sequence ID" value="KAF9936540.1"/>
    <property type="molecule type" value="Genomic_DNA"/>
</dbReference>
<sequence length="93" mass="10210">LASRTRASQGHCHGQDRGHPEDHNGSHQRGVLPDSYGYFGDCLGRRIHCTGPRPAAGFDLKKCGHPERDTHHYEAAGKHRKAGFGQVSGREVQ</sequence>
<dbReference type="AlphaFoldDB" id="A0A9P6INA3"/>
<feature type="non-terminal residue" evidence="2">
    <location>
        <position position="93"/>
    </location>
</feature>
<keyword evidence="3" id="KW-1185">Reference proteome</keyword>
<evidence type="ECO:0000313" key="3">
    <source>
        <dbReference type="Proteomes" id="UP000738359"/>
    </source>
</evidence>
<protein>
    <submittedName>
        <fullName evidence="2">Uncharacterized protein</fullName>
    </submittedName>
</protein>
<accession>A0A9P6INA3</accession>
<feature type="region of interest" description="Disordered" evidence="1">
    <location>
        <begin position="1"/>
        <end position="32"/>
    </location>
</feature>
<dbReference type="Proteomes" id="UP000738359">
    <property type="component" value="Unassembled WGS sequence"/>
</dbReference>
<organism evidence="2 3">
    <name type="scientific">Mortierella alpina</name>
    <name type="common">Oleaginous fungus</name>
    <name type="synonym">Mortierella renispora</name>
    <dbReference type="NCBI Taxonomy" id="64518"/>
    <lineage>
        <taxon>Eukaryota</taxon>
        <taxon>Fungi</taxon>
        <taxon>Fungi incertae sedis</taxon>
        <taxon>Mucoromycota</taxon>
        <taxon>Mortierellomycotina</taxon>
        <taxon>Mortierellomycetes</taxon>
        <taxon>Mortierellales</taxon>
        <taxon>Mortierellaceae</taxon>
        <taxon>Mortierella</taxon>
    </lineage>
</organism>
<comment type="caution">
    <text evidence="2">The sequence shown here is derived from an EMBL/GenBank/DDBJ whole genome shotgun (WGS) entry which is preliminary data.</text>
</comment>
<proteinExistence type="predicted"/>
<name>A0A9P6INA3_MORAP</name>
<evidence type="ECO:0000313" key="2">
    <source>
        <dbReference type="EMBL" id="KAF9936540.1"/>
    </source>
</evidence>
<feature type="non-terminal residue" evidence="2">
    <location>
        <position position="1"/>
    </location>
</feature>